<keyword evidence="2 3" id="KW-0040">ANK repeat</keyword>
<feature type="repeat" description="ANK" evidence="3">
    <location>
        <begin position="117"/>
        <end position="149"/>
    </location>
</feature>
<dbReference type="KEGG" id="soy:115889825"/>
<feature type="repeat" description="ANK" evidence="3">
    <location>
        <begin position="150"/>
        <end position="183"/>
    </location>
</feature>
<dbReference type="InterPro" id="IPR036770">
    <property type="entry name" value="Ankyrin_rpt-contain_sf"/>
</dbReference>
<sequence length="195" mass="21839">MSKFKDSFSKLKENKEDLDKQFLTAVQRDDLHFVNYCIEIGIDVNCVNENHQTALHLIAEKGNKCIGTILLKAPNINIDAKDSMGDTPLMYAVSNDQLKFVKLLLKSKANPNMQNHFEKTPLHIAVSQGDANLVTALLDYNANPNMQDAYGNTPLSLSTMEYHNENIAKILLMSGANPDLETQKPQCLLTGYHFI</sequence>
<protein>
    <submittedName>
        <fullName evidence="5">26S proteasome non-ATPase regulatory subunit 10-like</fullName>
    </submittedName>
</protein>
<dbReference type="Gene3D" id="1.25.40.20">
    <property type="entry name" value="Ankyrin repeat-containing domain"/>
    <property type="match status" value="2"/>
</dbReference>
<dbReference type="Proteomes" id="UP000504635">
    <property type="component" value="Unplaced"/>
</dbReference>
<dbReference type="GO" id="GO:0004842">
    <property type="term" value="F:ubiquitin-protein transferase activity"/>
    <property type="evidence" value="ECO:0007669"/>
    <property type="project" value="TreeGrafter"/>
</dbReference>
<reference evidence="5" key="1">
    <citation type="submission" date="2025-08" db="UniProtKB">
        <authorList>
            <consortium name="RefSeq"/>
        </authorList>
    </citation>
    <scope>IDENTIFICATION</scope>
    <source>
        <tissue evidence="5">Gonads</tissue>
    </source>
</reference>
<evidence type="ECO:0000256" key="3">
    <source>
        <dbReference type="PROSITE-ProRule" id="PRU00023"/>
    </source>
</evidence>
<dbReference type="GO" id="GO:0070531">
    <property type="term" value="C:BRCA1-A complex"/>
    <property type="evidence" value="ECO:0007669"/>
    <property type="project" value="TreeGrafter"/>
</dbReference>
<dbReference type="RefSeq" id="XP_030765761.1">
    <property type="nucleotide sequence ID" value="XM_030909901.1"/>
</dbReference>
<keyword evidence="4" id="KW-1185">Reference proteome</keyword>
<evidence type="ECO:0000256" key="2">
    <source>
        <dbReference type="ARBA" id="ARBA00023043"/>
    </source>
</evidence>
<name>A0A6J2YR69_SITOR</name>
<organism evidence="4 5">
    <name type="scientific">Sitophilus oryzae</name>
    <name type="common">Rice weevil</name>
    <name type="synonym">Curculio oryzae</name>
    <dbReference type="NCBI Taxonomy" id="7048"/>
    <lineage>
        <taxon>Eukaryota</taxon>
        <taxon>Metazoa</taxon>
        <taxon>Ecdysozoa</taxon>
        <taxon>Arthropoda</taxon>
        <taxon>Hexapoda</taxon>
        <taxon>Insecta</taxon>
        <taxon>Pterygota</taxon>
        <taxon>Neoptera</taxon>
        <taxon>Endopterygota</taxon>
        <taxon>Coleoptera</taxon>
        <taxon>Polyphaga</taxon>
        <taxon>Cucujiformia</taxon>
        <taxon>Curculionidae</taxon>
        <taxon>Dryophthorinae</taxon>
        <taxon>Sitophilus</taxon>
    </lineage>
</organism>
<dbReference type="Pfam" id="PF12796">
    <property type="entry name" value="Ank_2"/>
    <property type="match status" value="1"/>
</dbReference>
<dbReference type="InParanoid" id="A0A6J2YR69"/>
<dbReference type="InterPro" id="IPR002110">
    <property type="entry name" value="Ankyrin_rpt"/>
</dbReference>
<dbReference type="Pfam" id="PF00023">
    <property type="entry name" value="Ank"/>
    <property type="match status" value="2"/>
</dbReference>
<keyword evidence="1" id="KW-0677">Repeat</keyword>
<accession>A0A6J2YR69</accession>
<feature type="repeat" description="ANK" evidence="3">
    <location>
        <begin position="84"/>
        <end position="116"/>
    </location>
</feature>
<dbReference type="GO" id="GO:0085020">
    <property type="term" value="P:protein K6-linked ubiquitination"/>
    <property type="evidence" value="ECO:0007669"/>
    <property type="project" value="TreeGrafter"/>
</dbReference>
<dbReference type="GeneID" id="115889825"/>
<evidence type="ECO:0000256" key="1">
    <source>
        <dbReference type="ARBA" id="ARBA00022737"/>
    </source>
</evidence>
<proteinExistence type="predicted"/>
<dbReference type="OrthoDB" id="9995210at2759"/>
<evidence type="ECO:0000313" key="5">
    <source>
        <dbReference type="RefSeq" id="XP_030765761.1"/>
    </source>
</evidence>
<dbReference type="PROSITE" id="PS50088">
    <property type="entry name" value="ANK_REPEAT"/>
    <property type="match status" value="3"/>
</dbReference>
<dbReference type="PANTHER" id="PTHR24171">
    <property type="entry name" value="ANKYRIN REPEAT DOMAIN-CONTAINING PROTEIN 39-RELATED"/>
    <property type="match status" value="1"/>
</dbReference>
<dbReference type="AlphaFoldDB" id="A0A6J2YR69"/>
<dbReference type="SUPFAM" id="SSF48403">
    <property type="entry name" value="Ankyrin repeat"/>
    <property type="match status" value="1"/>
</dbReference>
<dbReference type="GO" id="GO:0031436">
    <property type="term" value="C:BRCA1-BARD1 complex"/>
    <property type="evidence" value="ECO:0007669"/>
    <property type="project" value="TreeGrafter"/>
</dbReference>
<dbReference type="PANTHER" id="PTHR24171:SF8">
    <property type="entry name" value="BRCA1-ASSOCIATED RING DOMAIN PROTEIN 1"/>
    <property type="match status" value="1"/>
</dbReference>
<gene>
    <name evidence="5" type="primary">LOC115889825</name>
</gene>
<evidence type="ECO:0000313" key="4">
    <source>
        <dbReference type="Proteomes" id="UP000504635"/>
    </source>
</evidence>
<dbReference type="SMART" id="SM00248">
    <property type="entry name" value="ANK"/>
    <property type="match status" value="5"/>
</dbReference>
<dbReference type="PROSITE" id="PS50297">
    <property type="entry name" value="ANK_REP_REGION"/>
    <property type="match status" value="3"/>
</dbReference>